<accession>A0ABU5RD34</accession>
<reference evidence="1 2" key="1">
    <citation type="submission" date="2023-12" db="EMBL/GenBank/DDBJ databases">
        <title>Amycolatopsis sp. V23-08.</title>
        <authorList>
            <person name="Somphong A."/>
        </authorList>
    </citation>
    <scope>NUCLEOTIDE SEQUENCE [LARGE SCALE GENOMIC DNA]</scope>
    <source>
        <strain evidence="1 2">V23-08</strain>
    </source>
</reference>
<keyword evidence="2" id="KW-1185">Reference proteome</keyword>
<evidence type="ECO:0000313" key="2">
    <source>
        <dbReference type="Proteomes" id="UP001304298"/>
    </source>
</evidence>
<sequence>MVELGLPDFTTGFGRGETAGGDAQAFLVVRVRHHVHQKGTGRLLVEPVLDEQPESQALNRDVALGVGGRDDIPYSWPVGPVSHQGLRHRREHCGVVVGVVVGAVVHQEHLDGDLANVGFRVLFGAIEQHGRGARVEGTCTGQCLDRSQADDPFRVVFRDGTQ</sequence>
<evidence type="ECO:0000313" key="1">
    <source>
        <dbReference type="EMBL" id="MEA5364171.1"/>
    </source>
</evidence>
<comment type="caution">
    <text evidence="1">The sequence shown here is derived from an EMBL/GenBank/DDBJ whole genome shotgun (WGS) entry which is preliminary data.</text>
</comment>
<proteinExistence type="predicted"/>
<dbReference type="Proteomes" id="UP001304298">
    <property type="component" value="Unassembled WGS sequence"/>
</dbReference>
<dbReference type="EMBL" id="JAYFSI010000008">
    <property type="protein sequence ID" value="MEA5364171.1"/>
    <property type="molecule type" value="Genomic_DNA"/>
</dbReference>
<gene>
    <name evidence="1" type="ORF">VA596_31880</name>
</gene>
<organism evidence="1 2">
    <name type="scientific">Amycolatopsis heterodermiae</name>
    <dbReference type="NCBI Taxonomy" id="3110235"/>
    <lineage>
        <taxon>Bacteria</taxon>
        <taxon>Bacillati</taxon>
        <taxon>Actinomycetota</taxon>
        <taxon>Actinomycetes</taxon>
        <taxon>Pseudonocardiales</taxon>
        <taxon>Pseudonocardiaceae</taxon>
        <taxon>Amycolatopsis</taxon>
    </lineage>
</organism>
<protein>
    <submittedName>
        <fullName evidence="1">Uncharacterized protein</fullName>
    </submittedName>
</protein>
<name>A0ABU5RD34_9PSEU</name>